<evidence type="ECO:0000259" key="5">
    <source>
        <dbReference type="PROSITE" id="PS00799"/>
    </source>
</evidence>
<evidence type="ECO:0000256" key="4">
    <source>
        <dbReference type="ARBA" id="ARBA00023157"/>
    </source>
</evidence>
<dbReference type="PANTHER" id="PTHR12274:SF3">
    <property type="entry name" value="PROGRANULIN"/>
    <property type="match status" value="1"/>
</dbReference>
<dbReference type="Proteomes" id="UP001497382">
    <property type="component" value="Unassembled WGS sequence"/>
</dbReference>
<evidence type="ECO:0000313" key="6">
    <source>
        <dbReference type="EMBL" id="CAL1289135.1"/>
    </source>
</evidence>
<accession>A0AAV2AYM2</accession>
<comment type="caution">
    <text evidence="6">The sequence shown here is derived from an EMBL/GenBank/DDBJ whole genome shotgun (WGS) entry which is preliminary data.</text>
</comment>
<comment type="similarity">
    <text evidence="2">Belongs to the granulin family.</text>
</comment>
<dbReference type="PROSITE" id="PS00799">
    <property type="entry name" value="GRANULINS"/>
    <property type="match status" value="1"/>
</dbReference>
<reference evidence="6 7" key="1">
    <citation type="submission" date="2024-04" db="EMBL/GenBank/DDBJ databases">
        <authorList>
            <person name="Rising A."/>
            <person name="Reimegard J."/>
            <person name="Sonavane S."/>
            <person name="Akerstrom W."/>
            <person name="Nylinder S."/>
            <person name="Hedman E."/>
            <person name="Kallberg Y."/>
        </authorList>
    </citation>
    <scope>NUCLEOTIDE SEQUENCE [LARGE SCALE GENOMIC DNA]</scope>
</reference>
<keyword evidence="7" id="KW-1185">Reference proteome</keyword>
<comment type="subcellular location">
    <subcellularLocation>
        <location evidence="1">Secreted</location>
    </subcellularLocation>
</comment>
<protein>
    <recommendedName>
        <fullName evidence="5">Granulins domain-containing protein</fullName>
    </recommendedName>
</protein>
<dbReference type="InterPro" id="IPR000118">
    <property type="entry name" value="Granulin"/>
</dbReference>
<dbReference type="EMBL" id="CAXIEN010000243">
    <property type="protein sequence ID" value="CAL1289135.1"/>
    <property type="molecule type" value="Genomic_DNA"/>
</dbReference>
<proteinExistence type="inferred from homology"/>
<organism evidence="6 7">
    <name type="scientific">Larinioides sclopetarius</name>
    <dbReference type="NCBI Taxonomy" id="280406"/>
    <lineage>
        <taxon>Eukaryota</taxon>
        <taxon>Metazoa</taxon>
        <taxon>Ecdysozoa</taxon>
        <taxon>Arthropoda</taxon>
        <taxon>Chelicerata</taxon>
        <taxon>Arachnida</taxon>
        <taxon>Araneae</taxon>
        <taxon>Araneomorphae</taxon>
        <taxon>Entelegynae</taxon>
        <taxon>Araneoidea</taxon>
        <taxon>Araneidae</taxon>
        <taxon>Larinioides</taxon>
    </lineage>
</organism>
<dbReference type="InterPro" id="IPR037277">
    <property type="entry name" value="Granulin_sf"/>
</dbReference>
<dbReference type="SUPFAM" id="SSF57277">
    <property type="entry name" value="Granulin repeat"/>
    <property type="match status" value="1"/>
</dbReference>
<dbReference type="InterPro" id="IPR039036">
    <property type="entry name" value="Granulin_fam"/>
</dbReference>
<keyword evidence="4" id="KW-1015">Disulfide bond</keyword>
<evidence type="ECO:0000256" key="3">
    <source>
        <dbReference type="ARBA" id="ARBA00022525"/>
    </source>
</evidence>
<name>A0AAV2AYM2_9ARAC</name>
<dbReference type="SMART" id="SM00277">
    <property type="entry name" value="GRAN"/>
    <property type="match status" value="2"/>
</dbReference>
<evidence type="ECO:0000256" key="1">
    <source>
        <dbReference type="ARBA" id="ARBA00004613"/>
    </source>
</evidence>
<sequence length="174" mass="19142">MSSIAIASSDDCRPGTCRPDQTCCPTNIPTIFGCCEYEDAVCCADRIHCCPKDTVCDLEKAACFPKMKEVNKLESFNVLEKRRGALDEVKPSRKKMCDETTYCPYSSTCCTSVDGSYDCCPYPFASCCPDRLHCCSHGSECDSSSQYCIEEDDGHATISELKEPAMEIDPADLV</sequence>
<evidence type="ECO:0000313" key="7">
    <source>
        <dbReference type="Proteomes" id="UP001497382"/>
    </source>
</evidence>
<evidence type="ECO:0000256" key="2">
    <source>
        <dbReference type="ARBA" id="ARBA00010093"/>
    </source>
</evidence>
<dbReference type="Pfam" id="PF00396">
    <property type="entry name" value="Granulin"/>
    <property type="match status" value="2"/>
</dbReference>
<feature type="domain" description="Granulins" evidence="5">
    <location>
        <begin position="43"/>
        <end position="56"/>
    </location>
</feature>
<dbReference type="GO" id="GO:0005576">
    <property type="term" value="C:extracellular region"/>
    <property type="evidence" value="ECO:0007669"/>
    <property type="project" value="UniProtKB-SubCell"/>
</dbReference>
<dbReference type="Gene3D" id="2.10.25.160">
    <property type="entry name" value="Granulin"/>
    <property type="match status" value="2"/>
</dbReference>
<keyword evidence="3" id="KW-0964">Secreted</keyword>
<gene>
    <name evidence="6" type="ORF">LARSCL_LOCUS15758</name>
</gene>
<dbReference type="AlphaFoldDB" id="A0AAV2AYM2"/>
<dbReference type="PANTHER" id="PTHR12274">
    <property type="entry name" value="GRANULIN"/>
    <property type="match status" value="1"/>
</dbReference>